<keyword evidence="7" id="KW-1185">Reference proteome</keyword>
<feature type="compositionally biased region" description="Acidic residues" evidence="3">
    <location>
        <begin position="745"/>
        <end position="755"/>
    </location>
</feature>
<evidence type="ECO:0000256" key="2">
    <source>
        <dbReference type="ARBA" id="ARBA00022837"/>
    </source>
</evidence>
<feature type="domain" description="PilY1 beta-propeller" evidence="5">
    <location>
        <begin position="1011"/>
        <end position="1206"/>
    </location>
</feature>
<feature type="region of interest" description="Disordered" evidence="3">
    <location>
        <begin position="739"/>
        <end position="767"/>
    </location>
</feature>
<dbReference type="eggNOG" id="COG3419">
    <property type="taxonomic scope" value="Bacteria"/>
</dbReference>
<comment type="caution">
    <text evidence="6">The sequence shown here is derived from an EMBL/GenBank/DDBJ whole genome shotgun (WGS) entry which is preliminary data.</text>
</comment>
<evidence type="ECO:0000259" key="5">
    <source>
        <dbReference type="Pfam" id="PF05567"/>
    </source>
</evidence>
<gene>
    <name evidence="6" type="ORF">GZ78_24350</name>
</gene>
<keyword evidence="1" id="KW-0479">Metal-binding</keyword>
<evidence type="ECO:0000256" key="4">
    <source>
        <dbReference type="SAM" id="SignalP"/>
    </source>
</evidence>
<keyword evidence="2" id="KW-0106">Calcium</keyword>
<evidence type="ECO:0000313" key="7">
    <source>
        <dbReference type="Proteomes" id="UP000028073"/>
    </source>
</evidence>
<protein>
    <recommendedName>
        <fullName evidence="5">PilY1 beta-propeller domain-containing protein</fullName>
    </recommendedName>
</protein>
<reference evidence="6 7" key="1">
    <citation type="submission" date="2014-06" db="EMBL/GenBank/DDBJ databases">
        <title>Whole Genome Sequences of Three Symbiotic Endozoicomonas Bacteria.</title>
        <authorList>
            <person name="Neave M.J."/>
            <person name="Apprill A."/>
            <person name="Voolstra C.R."/>
        </authorList>
    </citation>
    <scope>NUCLEOTIDE SEQUENCE [LARGE SCALE GENOMIC DNA]</scope>
    <source>
        <strain evidence="6 7">DSM 25634</strain>
    </source>
</reference>
<evidence type="ECO:0000256" key="1">
    <source>
        <dbReference type="ARBA" id="ARBA00022723"/>
    </source>
</evidence>
<proteinExistence type="predicted"/>
<dbReference type="InterPro" id="IPR008707">
    <property type="entry name" value="B-propeller_PilY1"/>
</dbReference>
<keyword evidence="4" id="KW-0732">Signal</keyword>
<feature type="chain" id="PRO_5001760618" description="PilY1 beta-propeller domain-containing protein" evidence="4">
    <location>
        <begin position="24"/>
        <end position="1589"/>
    </location>
</feature>
<sequence>MKIKQMLINSLSIWIVWASFASANPSSNLYSSVPPLLSRSSEPLVMLVMSVDHELFKKAYPDYSDLDGNGQLDVTYKDSFEYLGYFDSQWCYSYSSSNGRYSPVVQATGVNSHYCDTSGAEWSGNFLNWATMSRMDILRKVLFGGKRSSDTSSLTVLERAYLPRDIHAFVKVYSGSDLSSLTPYSGSVSLCNLATSENGDPKVRVASGQWPRWASTEVIQCQWGTSNSPSSSYQLTENTVRVESCVAGKDATTSDRCRQYSSGNSKPVGILQRYGEDGSIRFGLISGSYDKNISGGLLRRNISKIGGNSSSADDELNVSTGIFNSSVNGIIQHINSFRMAKYSYSENKYTDCDTYGISIDTFKAGRSTYSNRHCSNWGNPLAEMYLEALRYFAGQSSPSSDFNTTADTQFVSGLSTESWISPVTSANACANCSIILLSSGLNSFDSDELASSADLPGLSGTSSVNSKTDEVGELEYNNSFAGNYLVGGTGSTRQCTAKYLNGLSEAKGLCPELPQLEGSYQVSGLAFYGNQTDMNATLDGVQKVKTYSIQLAESMPSFTLNAGGKSVTFQPVCHTSSNFGSETNFSGSGSDCTLTDVVVENVVLNSEGEVVEGSLLFTWEDSLWGNDFDYDASSRIKFCVGAQCTATSDSALSISSFGSDQVRMAVQVDGVYAGLNLRFSYTMTGTFDDGLKNDFVYKGQSQYEVNNFTASGNSAGLLEKPLWFAAKYGGFVDLDGDGTPKYDDNGDGVSDDDREWDSRNNTTGSIGSDGLPDNYYFARNPSQLEAQLGQVLQDIASRVSSATNAALFSNSQTGTGVLYQALFQPTMEYNGKTISWGGMLHALFVDSRGLLREDSNGNNRLDDYSSDKVVKLIFDPNSNQTLLQRYATSDSGITLTPDGALQSLNQLDAIWDARDQLSNLTNLTSQRTFSALASGGRHILTWLDEDNDGVVDLGETLPLTSDTFSGNEGYLGVTASEVTNVINYVRGEEISGTRPRTIDYDEDGDNDVWRLGDIVHSTPQLVSSPGSRFDALYSDSTYTTFYNQYKNRRHVLYVGANDGMIHAFNGGFWDESNYGYNTTGDNNEVSHPLGAELWAYTPMNLLPHLQWLREPDYPHVYYMDAEPITFEANIFDSNDSDYPGGWGTIMVMGMRLGGGNYDVTVGGNTKTMRSAYVVLDITNPEEPPKLLAEVTHPELGFTASRPALVKRRVAARNAQGEDDWSQTPTTNEWYLVLGSGPIGTGESGTRTALDDGSSNQNLKLFVYDLKNRSFVSGMAPLDSGISQAYGGSITAVDWDRDYKDDAVYLGSIETGASTLDGKLLRLRLQDDLSSSTLTTLLDTQKPVSAAPIALSDKNHHWLYVGSGRLLTYDDNRTSQIQSFYGFKEPQNSSGNLTYGSVLLSSLVNTTDVQVYTNGSINKKTSNGDVAFTVDSSTVSSFTGLQSVITGKSGWMLDLKSDGVIPAGRAITSASRLFSLILFTEYTPSADSCRVDGSSALMGLNYQTGTATPDPILGEQDLGEQVSYDLSISRINLGLGYASSPVIHQGTGGNRTAVTQGAGGSISSHELNYRFQTSGRMSWRQIFGIPWGSH</sequence>
<dbReference type="EMBL" id="JOKH01000007">
    <property type="protein sequence ID" value="KEQ15017.1"/>
    <property type="molecule type" value="Genomic_DNA"/>
</dbReference>
<name>A0A081N994_9GAMM</name>
<dbReference type="Pfam" id="PF05567">
    <property type="entry name" value="T4P_PilY1"/>
    <property type="match status" value="1"/>
</dbReference>
<feature type="signal peptide" evidence="4">
    <location>
        <begin position="1"/>
        <end position="23"/>
    </location>
</feature>
<dbReference type="GO" id="GO:0046872">
    <property type="term" value="F:metal ion binding"/>
    <property type="evidence" value="ECO:0007669"/>
    <property type="project" value="UniProtKB-KW"/>
</dbReference>
<dbReference type="STRING" id="1137799.GZ78_24350"/>
<evidence type="ECO:0000313" key="6">
    <source>
        <dbReference type="EMBL" id="KEQ15017.1"/>
    </source>
</evidence>
<dbReference type="Proteomes" id="UP000028073">
    <property type="component" value="Unassembled WGS sequence"/>
</dbReference>
<evidence type="ECO:0000256" key="3">
    <source>
        <dbReference type="SAM" id="MobiDB-lite"/>
    </source>
</evidence>
<dbReference type="RefSeq" id="WP_034841251.1">
    <property type="nucleotide sequence ID" value="NZ_JOKH01000007.1"/>
</dbReference>
<accession>A0A081N994</accession>
<organism evidence="6 7">
    <name type="scientific">Endozoicomonas numazuensis</name>
    <dbReference type="NCBI Taxonomy" id="1137799"/>
    <lineage>
        <taxon>Bacteria</taxon>
        <taxon>Pseudomonadati</taxon>
        <taxon>Pseudomonadota</taxon>
        <taxon>Gammaproteobacteria</taxon>
        <taxon>Oceanospirillales</taxon>
        <taxon>Endozoicomonadaceae</taxon>
        <taxon>Endozoicomonas</taxon>
    </lineage>
</organism>
<dbReference type="OrthoDB" id="7156875at2"/>